<proteinExistence type="predicted"/>
<keyword evidence="1" id="KW-0732">Signal</keyword>
<dbReference type="EMBL" id="JAGKSB010000008">
    <property type="protein sequence ID" value="MBP3943650.1"/>
    <property type="molecule type" value="Genomic_DNA"/>
</dbReference>
<evidence type="ECO:0000313" key="3">
    <source>
        <dbReference type="Proteomes" id="UP000679691"/>
    </source>
</evidence>
<reference evidence="2" key="1">
    <citation type="submission" date="2021-03" db="EMBL/GenBank/DDBJ databases">
        <authorList>
            <person name="Lu T."/>
            <person name="Wang Q."/>
            <person name="Han X."/>
        </authorList>
    </citation>
    <scope>NUCLEOTIDE SEQUENCE</scope>
    <source>
        <strain evidence="2">WQ 2009</strain>
    </source>
</reference>
<comment type="caution">
    <text evidence="2">The sequence shown here is derived from an EMBL/GenBank/DDBJ whole genome shotgun (WGS) entry which is preliminary data.</text>
</comment>
<accession>A0A8T4H956</accession>
<dbReference type="AlphaFoldDB" id="A0A8T4H956"/>
<dbReference type="Proteomes" id="UP000679691">
    <property type="component" value="Unassembled WGS sequence"/>
</dbReference>
<feature type="chain" id="PRO_5035906990" evidence="1">
    <location>
        <begin position="21"/>
        <end position="149"/>
    </location>
</feature>
<evidence type="ECO:0000256" key="1">
    <source>
        <dbReference type="SAM" id="SignalP"/>
    </source>
</evidence>
<organism evidence="2 3">
    <name type="scientific">Rhinopithecimicrobium faecis</name>
    <dbReference type="NCBI Taxonomy" id="2820698"/>
    <lineage>
        <taxon>Bacteria</taxon>
        <taxon>Pseudomonadati</taxon>
        <taxon>Bacteroidota</taxon>
        <taxon>Sphingobacteriia</taxon>
        <taxon>Sphingobacteriales</taxon>
        <taxon>Sphingobacteriaceae</taxon>
        <taxon>Rhinopithecimicrobium</taxon>
    </lineage>
</organism>
<dbReference type="RefSeq" id="WP_353547150.1">
    <property type="nucleotide sequence ID" value="NZ_JAGKSB010000008.1"/>
</dbReference>
<evidence type="ECO:0000313" key="2">
    <source>
        <dbReference type="EMBL" id="MBP3943650.1"/>
    </source>
</evidence>
<gene>
    <name evidence="2" type="ORF">J5U18_08760</name>
</gene>
<sequence length="149" mass="17022">MKKHLLYIFLATTTLTPIMAKNANQLTQVSQNSTVLGKFIVVKEYREILRDGKKTESSTEIVEDGLIYHFKSEKLVTVFWPDNNQGINFSIERKGNSYALINKHGEAEDDELLLKKNSPLEVIFVRETADGDEDGEILVRSTFYLKPIK</sequence>
<protein>
    <submittedName>
        <fullName evidence="2">Uncharacterized protein</fullName>
    </submittedName>
</protein>
<feature type="signal peptide" evidence="1">
    <location>
        <begin position="1"/>
        <end position="20"/>
    </location>
</feature>
<keyword evidence="3" id="KW-1185">Reference proteome</keyword>
<name>A0A8T4H956_9SPHI</name>